<organism evidence="6 7">
    <name type="scientific">Ethanoligenens harbinense (strain DSM 18485 / JCM 12961 / CGMCC 1.5033 / YUAN-3)</name>
    <dbReference type="NCBI Taxonomy" id="663278"/>
    <lineage>
        <taxon>Bacteria</taxon>
        <taxon>Bacillati</taxon>
        <taxon>Bacillota</taxon>
        <taxon>Clostridia</taxon>
        <taxon>Eubacteriales</taxon>
        <taxon>Oscillospiraceae</taxon>
        <taxon>Ethanoligenens</taxon>
    </lineage>
</organism>
<sequence length="165" mass="18110">MAAGKSVVSRVEALALPVAETLGLSIWDIEYVKEGASWFLRIYIDKDGGVGIEDCEAFSRAIDGPLDEADLIPQQYYLEVSSPGIERELKRDAHFQAFIGKKVHVRLIRPLEDGRREVNGTLTAFADGTLTLETPEGVLQIKKAQAAFVKASDDFDWNTGGNEPS</sequence>
<dbReference type="HOGENOM" id="CLU_070525_2_0_9"/>
<gene>
    <name evidence="3" type="primary">rimP</name>
    <name evidence="6" type="ordered locus">Ethha_2787</name>
</gene>
<dbReference type="EMBL" id="CP002400">
    <property type="protein sequence ID" value="ADU28279.1"/>
    <property type="molecule type" value="Genomic_DNA"/>
</dbReference>
<comment type="similarity">
    <text evidence="3">Belongs to the RimP family.</text>
</comment>
<dbReference type="InterPro" id="IPR003728">
    <property type="entry name" value="Ribosome_maturation_RimP"/>
</dbReference>
<dbReference type="GO" id="GO:0005829">
    <property type="term" value="C:cytosol"/>
    <property type="evidence" value="ECO:0007669"/>
    <property type="project" value="TreeGrafter"/>
</dbReference>
<reference evidence="6 7" key="1">
    <citation type="submission" date="2010-12" db="EMBL/GenBank/DDBJ databases">
        <title>Complete sequence of Ethanoligenens harbinense YUAN-3.</title>
        <authorList>
            <person name="Lucas S."/>
            <person name="Copeland A."/>
            <person name="Lapidus A."/>
            <person name="Cheng J.-F."/>
            <person name="Bruce D."/>
            <person name="Goodwin L."/>
            <person name="Pitluck S."/>
            <person name="Chertkov O."/>
            <person name="Misra M."/>
            <person name="Detter J.C."/>
            <person name="Han C."/>
            <person name="Tapia R."/>
            <person name="Land M."/>
            <person name="Hauser L."/>
            <person name="Jeffries C."/>
            <person name="Kyrpides N."/>
            <person name="Ivanova N."/>
            <person name="Mikhailova N."/>
            <person name="Wang A."/>
            <person name="Mouttaki H."/>
            <person name="He Z."/>
            <person name="Zhou J."/>
            <person name="Hemme C.L."/>
            <person name="Woyke T."/>
        </authorList>
    </citation>
    <scope>NUCLEOTIDE SEQUENCE [LARGE SCALE GENOMIC DNA]</scope>
    <source>
        <strain evidence="7">DSM 18485 / JCM 12961 / CGMCC 1.5033 / YUAN-3</strain>
    </source>
</reference>
<dbReference type="SUPFAM" id="SSF74942">
    <property type="entry name" value="YhbC-like, C-terminal domain"/>
    <property type="match status" value="1"/>
</dbReference>
<evidence type="ECO:0000313" key="6">
    <source>
        <dbReference type="EMBL" id="ADU28279.1"/>
    </source>
</evidence>
<dbReference type="PANTHER" id="PTHR33867:SF1">
    <property type="entry name" value="RIBOSOME MATURATION FACTOR RIMP"/>
    <property type="match status" value="1"/>
</dbReference>
<dbReference type="GO" id="GO:0006412">
    <property type="term" value="P:translation"/>
    <property type="evidence" value="ECO:0007669"/>
    <property type="project" value="TreeGrafter"/>
</dbReference>
<dbReference type="CDD" id="cd01734">
    <property type="entry name" value="YlxS_C"/>
    <property type="match status" value="1"/>
</dbReference>
<dbReference type="SUPFAM" id="SSF75420">
    <property type="entry name" value="YhbC-like, N-terminal domain"/>
    <property type="match status" value="1"/>
</dbReference>
<evidence type="ECO:0000256" key="1">
    <source>
        <dbReference type="ARBA" id="ARBA00022490"/>
    </source>
</evidence>
<feature type="domain" description="Ribosome maturation factor RimP C-terminal" evidence="5">
    <location>
        <begin position="89"/>
        <end position="141"/>
    </location>
</feature>
<dbReference type="Pfam" id="PF02576">
    <property type="entry name" value="RimP_N"/>
    <property type="match status" value="1"/>
</dbReference>
<evidence type="ECO:0000259" key="4">
    <source>
        <dbReference type="Pfam" id="PF02576"/>
    </source>
</evidence>
<name>E6U8G0_ETHHY</name>
<evidence type="ECO:0000313" key="7">
    <source>
        <dbReference type="Proteomes" id="UP000001551"/>
    </source>
</evidence>
<keyword evidence="7" id="KW-1185">Reference proteome</keyword>
<dbReference type="FunFam" id="3.30.300.70:FF:000001">
    <property type="entry name" value="Ribosome maturation factor RimP"/>
    <property type="match status" value="1"/>
</dbReference>
<accession>E6U8G0</accession>
<evidence type="ECO:0000256" key="3">
    <source>
        <dbReference type="HAMAP-Rule" id="MF_01077"/>
    </source>
</evidence>
<dbReference type="InterPro" id="IPR028998">
    <property type="entry name" value="RimP_C"/>
</dbReference>
<dbReference type="Pfam" id="PF17384">
    <property type="entry name" value="DUF150_C"/>
    <property type="match status" value="1"/>
</dbReference>
<dbReference type="RefSeq" id="WP_013486622.1">
    <property type="nucleotide sequence ID" value="NC_014828.1"/>
</dbReference>
<keyword evidence="1 3" id="KW-0963">Cytoplasm</keyword>
<evidence type="ECO:0000256" key="2">
    <source>
        <dbReference type="ARBA" id="ARBA00022517"/>
    </source>
</evidence>
<protein>
    <recommendedName>
        <fullName evidence="3">Ribosome maturation factor RimP</fullName>
    </recommendedName>
</protein>
<comment type="function">
    <text evidence="3">Required for maturation of 30S ribosomal subunits.</text>
</comment>
<dbReference type="HAMAP" id="MF_01077">
    <property type="entry name" value="RimP"/>
    <property type="match status" value="1"/>
</dbReference>
<dbReference type="GO" id="GO:0000028">
    <property type="term" value="P:ribosomal small subunit assembly"/>
    <property type="evidence" value="ECO:0007669"/>
    <property type="project" value="TreeGrafter"/>
</dbReference>
<dbReference type="STRING" id="663278.Ethha_2787"/>
<comment type="subcellular location">
    <subcellularLocation>
        <location evidence="3">Cytoplasm</location>
    </subcellularLocation>
</comment>
<evidence type="ECO:0000259" key="5">
    <source>
        <dbReference type="Pfam" id="PF17384"/>
    </source>
</evidence>
<proteinExistence type="inferred from homology"/>
<dbReference type="Gene3D" id="3.30.300.70">
    <property type="entry name" value="RimP-like superfamily, N-terminal"/>
    <property type="match status" value="1"/>
</dbReference>
<dbReference type="Proteomes" id="UP000001551">
    <property type="component" value="Chromosome"/>
</dbReference>
<feature type="domain" description="Ribosome maturation factor RimP N-terminal" evidence="4">
    <location>
        <begin position="17"/>
        <end position="86"/>
    </location>
</feature>
<keyword evidence="2 3" id="KW-0690">Ribosome biogenesis</keyword>
<dbReference type="InterPro" id="IPR028989">
    <property type="entry name" value="RimP_N"/>
</dbReference>
<dbReference type="PANTHER" id="PTHR33867">
    <property type="entry name" value="RIBOSOME MATURATION FACTOR RIMP"/>
    <property type="match status" value="1"/>
</dbReference>
<dbReference type="Gene3D" id="2.30.30.180">
    <property type="entry name" value="Ribosome maturation factor RimP, C-terminal domain"/>
    <property type="match status" value="1"/>
</dbReference>
<dbReference type="KEGG" id="eha:Ethha_2787"/>
<dbReference type="eggNOG" id="COG0779">
    <property type="taxonomic scope" value="Bacteria"/>
</dbReference>
<dbReference type="InterPro" id="IPR035956">
    <property type="entry name" value="RimP_N_sf"/>
</dbReference>
<dbReference type="AlphaFoldDB" id="E6U8G0"/>
<dbReference type="InterPro" id="IPR036847">
    <property type="entry name" value="RimP_C_sf"/>
</dbReference>